<dbReference type="InterPro" id="IPR027479">
    <property type="entry name" value="S-Me-THD_N_sf"/>
</dbReference>
<evidence type="ECO:0000259" key="2">
    <source>
        <dbReference type="Pfam" id="PF06032"/>
    </source>
</evidence>
<evidence type="ECO:0000256" key="1">
    <source>
        <dbReference type="SAM" id="MobiDB-lite"/>
    </source>
</evidence>
<keyword evidence="5" id="KW-1185">Reference proteome</keyword>
<dbReference type="Pfam" id="PF20906">
    <property type="entry name" value="S-Me-THD_C"/>
    <property type="match status" value="1"/>
</dbReference>
<dbReference type="InterPro" id="IPR024071">
    <property type="entry name" value="S-Me-THD_C_sf"/>
</dbReference>
<protein>
    <submittedName>
        <fullName evidence="4">DUF917 domain-containing protein</fullName>
    </submittedName>
</protein>
<comment type="caution">
    <text evidence="4">The sequence shown here is derived from an EMBL/GenBank/DDBJ whole genome shotgun (WGS) entry which is preliminary data.</text>
</comment>
<gene>
    <name evidence="4" type="ORF">HCN51_04075</name>
</gene>
<proteinExistence type="predicted"/>
<evidence type="ECO:0000313" key="4">
    <source>
        <dbReference type="EMBL" id="NJP88642.1"/>
    </source>
</evidence>
<name>A0ABX1AWS5_9ACTN</name>
<organism evidence="4 5">
    <name type="scientific">Nonomuraea composti</name>
    <dbReference type="NCBI Taxonomy" id="2720023"/>
    <lineage>
        <taxon>Bacteria</taxon>
        <taxon>Bacillati</taxon>
        <taxon>Actinomycetota</taxon>
        <taxon>Actinomycetes</taxon>
        <taxon>Streptosporangiales</taxon>
        <taxon>Streptosporangiaceae</taxon>
        <taxon>Nonomuraea</taxon>
    </lineage>
</organism>
<dbReference type="Proteomes" id="UP000696294">
    <property type="component" value="Unassembled WGS sequence"/>
</dbReference>
<dbReference type="InterPro" id="IPR048350">
    <property type="entry name" value="S-Me-THD-like_C"/>
</dbReference>
<accession>A0ABX1AWS5</accession>
<dbReference type="Gene3D" id="3.40.1610.10">
    <property type="entry name" value="CV3147-like domain"/>
    <property type="match status" value="1"/>
</dbReference>
<dbReference type="SUPFAM" id="SSF160991">
    <property type="entry name" value="CV3147-like"/>
    <property type="match status" value="1"/>
</dbReference>
<dbReference type="InterPro" id="IPR010318">
    <property type="entry name" value="S-Me-THD_N"/>
</dbReference>
<reference evidence="4 5" key="1">
    <citation type="submission" date="2020-03" db="EMBL/GenBank/DDBJ databases">
        <title>WGS of actinomycetes isolated from Thailand.</title>
        <authorList>
            <person name="Thawai C."/>
        </authorList>
    </citation>
    <scope>NUCLEOTIDE SEQUENCE [LARGE SCALE GENOMIC DNA]</scope>
    <source>
        <strain evidence="4 5">FMUSA5-5</strain>
    </source>
</reference>
<sequence length="382" mass="39520">MREITLADLDDIATGAAILGTGGGGDPHIGRLLAASAVREYGPVKLCTLDELPDEAALVQVAMMGAPTVMVEKLPSVDQVSAAAGALSGYLGSGLTHIACSEAGGVNSLIPVVAAAQLGLPLVDADGMGRAFPEIQMVLPTLYGVRATPMAIADEKGNRAVLDTVDNHWAERLARSATIDMGCSAMISSYAMTGAQARDSLVPGTLSLCAELGRLVREARAAHTDPVAAVVARLGGTTLFTGKVTDVERRTVTGFARGTATLSGLDGDAGGELTLRFQNEYLVAEVDGRVWATVPDLICTLDRESGEAVTTEALRFGQRVTVIAAPADPRWHTPEGLALAGPRYFGYDLDPVRATGGSGHDLDPVRATPSSGHDLDPGQAAR</sequence>
<dbReference type="RefSeq" id="WP_168006883.1">
    <property type="nucleotide sequence ID" value="NZ_JAATEP010000002.1"/>
</dbReference>
<dbReference type="Pfam" id="PF06032">
    <property type="entry name" value="S-Me-THD_N"/>
    <property type="match status" value="1"/>
</dbReference>
<evidence type="ECO:0000313" key="5">
    <source>
        <dbReference type="Proteomes" id="UP000696294"/>
    </source>
</evidence>
<dbReference type="EMBL" id="JAATEP010000002">
    <property type="protein sequence ID" value="NJP88642.1"/>
    <property type="molecule type" value="Genomic_DNA"/>
</dbReference>
<feature type="domain" description="S-Me-THD N-terminal" evidence="2">
    <location>
        <begin position="8"/>
        <end position="163"/>
    </location>
</feature>
<dbReference type="Gene3D" id="2.40.390.10">
    <property type="entry name" value="CV3147-like"/>
    <property type="match status" value="1"/>
</dbReference>
<feature type="region of interest" description="Disordered" evidence="1">
    <location>
        <begin position="356"/>
        <end position="382"/>
    </location>
</feature>
<evidence type="ECO:0000259" key="3">
    <source>
        <dbReference type="Pfam" id="PF20906"/>
    </source>
</evidence>
<feature type="domain" description="S-Me-THD-like C-terminal" evidence="3">
    <location>
        <begin position="166"/>
        <end position="351"/>
    </location>
</feature>